<evidence type="ECO:0000313" key="2">
    <source>
        <dbReference type="EMBL" id="CCC91287.1"/>
    </source>
</evidence>
<feature type="compositionally biased region" description="Polar residues" evidence="1">
    <location>
        <begin position="811"/>
        <end position="848"/>
    </location>
</feature>
<reference evidence="2" key="1">
    <citation type="journal article" date="2012" name="Proc. Natl. Acad. Sci. U.S.A.">
        <title>Antigenic diversity is generated by distinct evolutionary mechanisms in African trypanosome species.</title>
        <authorList>
            <person name="Jackson A.P."/>
            <person name="Berry A."/>
            <person name="Aslett M."/>
            <person name="Allison H.C."/>
            <person name="Burton P."/>
            <person name="Vavrova-Anderson J."/>
            <person name="Brown R."/>
            <person name="Browne H."/>
            <person name="Corton N."/>
            <person name="Hauser H."/>
            <person name="Gamble J."/>
            <person name="Gilderthorp R."/>
            <person name="Marcello L."/>
            <person name="McQuillan J."/>
            <person name="Otto T.D."/>
            <person name="Quail M.A."/>
            <person name="Sanders M.J."/>
            <person name="van Tonder A."/>
            <person name="Ginger M.L."/>
            <person name="Field M.C."/>
            <person name="Barry J.D."/>
            <person name="Hertz-Fowler C."/>
            <person name="Berriman M."/>
        </authorList>
    </citation>
    <scope>NUCLEOTIDE SEQUENCE</scope>
    <source>
        <strain evidence="2">IL3000</strain>
    </source>
</reference>
<feature type="compositionally biased region" description="Polar residues" evidence="1">
    <location>
        <begin position="872"/>
        <end position="896"/>
    </location>
</feature>
<dbReference type="EMBL" id="HE575320">
    <property type="protein sequence ID" value="CCC91287.1"/>
    <property type="molecule type" value="Genomic_DNA"/>
</dbReference>
<sequence length="1062" mass="116882">MEQQEMPDALPESCQNSTLQNYLLQLEGKFRTAAELLRNLDVVSGDVDENGKDGNSTARTVTNSIQDLQKEVDACDELINERLRSIRSQAEAFTQIHKAYQKMFPEHFLRLSATVTSNGTAEKPMSVTGGVCHSDVRHYLSRLVRWDPLELRSISRAEVEPFGGMRAVLTHPASAPVHPADGLREYNTQVPWTQDVFSRSSHTQLAGSQRGTHGSAQHGCRPGLKPVVDDLVLHQLRYDGIPLTAGMEMALGCYERMAVPCVDGASGDNIPTCVAIPQEIRRGLQQPPPLQEGDGDLLEMVVDAYPHTIKWIVEIVGLCTLSTRGLRRPLTVAEGLAELIRTENEGAPPYAKAGVARSGSLSCDVYERGAEEAATHNTVPHQEAHDSSDTVPFNRSTASQFSSQVNEEDDESGIGGSVPTFSRYVATEMMQDEEQEYADEASYFVAVRELIHRTVEERGDEDQEQESGLVSGGGFSETEDENEELTQDEDHEEEEYSELVEPPLDSEHESGREHAPCSRGKVESDKTTLMHNRGEARLTAFVMQRLRVLLSDLMVVTALQRLALIISNGRKEISKSAALHCDNSDVSSTSLQRAAAFVLAMCRHPLVVWRLAAEREFLWFHAENANKRQSKSKEDPAPSLLLSFRHIIVALGYMPLFMGSEEKQLNEEVEMKGDSAKERQAQDRLLWCVAPFLHLWGGVKDVGCDVGVVTGVVCDPYEEDGVSPVVPITSAPLVWRESVLMNLLDQVGKLNQLEALFVREDNQAIQVESNLPTPAFPEGLLYRFMYPLSKSMLHNLDDHFEMGLIKRVEGSPSSRYASRGESLQGTQFRLPPSRQQQVASPQLTNNGSDGPRRSVLNGFISMVRGMAGGRNTGRSVTETDTVTLSGSGNGSQTQEANAAPKPPGGQSAIIIELPYADTILLQQDRLQCGATPTLLTCMEGACFFSANPVRLMNSCLEWQPVFQKTMCYCPVVRRRCIDVCVHGLSAEKCKMLSTPLTISAEAGFNPAQLLNCGHVISYRAMKALAKRPEPSVRGGGGGEVVMCPYCRTNTPVDKSTMLSCIY</sequence>
<feature type="region of interest" description="Disordered" evidence="1">
    <location>
        <begin position="372"/>
        <end position="419"/>
    </location>
</feature>
<evidence type="ECO:0000256" key="1">
    <source>
        <dbReference type="SAM" id="MobiDB-lite"/>
    </source>
</evidence>
<dbReference type="AlphaFoldDB" id="G0UPH6"/>
<name>G0UPH6_TRYCI</name>
<feature type="region of interest" description="Disordered" evidence="1">
    <location>
        <begin position="455"/>
        <end position="529"/>
    </location>
</feature>
<feature type="compositionally biased region" description="Acidic residues" evidence="1">
    <location>
        <begin position="477"/>
        <end position="498"/>
    </location>
</feature>
<accession>G0UPH6</accession>
<organism evidence="2">
    <name type="scientific">Trypanosoma congolense (strain IL3000)</name>
    <dbReference type="NCBI Taxonomy" id="1068625"/>
    <lineage>
        <taxon>Eukaryota</taxon>
        <taxon>Discoba</taxon>
        <taxon>Euglenozoa</taxon>
        <taxon>Kinetoplastea</taxon>
        <taxon>Metakinetoplastina</taxon>
        <taxon>Trypanosomatida</taxon>
        <taxon>Trypanosomatidae</taxon>
        <taxon>Trypanosoma</taxon>
        <taxon>Nannomonas</taxon>
    </lineage>
</organism>
<dbReference type="VEuPathDB" id="TriTrypDB:TcIL3000_7_880"/>
<gene>
    <name evidence="2" type="ORF">TCIL3000_7_880</name>
</gene>
<protein>
    <submittedName>
        <fullName evidence="2">Uncharacterized protein</fullName>
    </submittedName>
</protein>
<feature type="compositionally biased region" description="Polar residues" evidence="1">
    <location>
        <begin position="389"/>
        <end position="405"/>
    </location>
</feature>
<feature type="compositionally biased region" description="Basic and acidic residues" evidence="1">
    <location>
        <begin position="505"/>
        <end position="529"/>
    </location>
</feature>
<proteinExistence type="predicted"/>
<feature type="region of interest" description="Disordered" evidence="1">
    <location>
        <begin position="811"/>
        <end position="903"/>
    </location>
</feature>